<feature type="domain" description="ABC transporter" evidence="9">
    <location>
        <begin position="10"/>
        <end position="252"/>
    </location>
</feature>
<dbReference type="SUPFAM" id="SSF52540">
    <property type="entry name" value="P-loop containing nucleoside triphosphate hydrolases"/>
    <property type="match status" value="2"/>
</dbReference>
<evidence type="ECO:0000256" key="7">
    <source>
        <dbReference type="ARBA" id="ARBA00022967"/>
    </source>
</evidence>
<dbReference type="AlphaFoldDB" id="A0A136Q7T1"/>
<comment type="caution">
    <text evidence="10">The sequence shown here is derived from an EMBL/GenBank/DDBJ whole genome shotgun (WGS) entry which is preliminary data.</text>
</comment>
<evidence type="ECO:0000256" key="2">
    <source>
        <dbReference type="ARBA" id="ARBA00005417"/>
    </source>
</evidence>
<dbReference type="GO" id="GO:0043190">
    <property type="term" value="C:ATP-binding cassette (ABC) transporter complex"/>
    <property type="evidence" value="ECO:0007669"/>
    <property type="project" value="TreeGrafter"/>
</dbReference>
<organism evidence="10 11">
    <name type="scientific">Christensenella minuta</name>
    <dbReference type="NCBI Taxonomy" id="626937"/>
    <lineage>
        <taxon>Bacteria</taxon>
        <taxon>Bacillati</taxon>
        <taxon>Bacillota</taxon>
        <taxon>Clostridia</taxon>
        <taxon>Christensenellales</taxon>
        <taxon>Christensenellaceae</taxon>
        <taxon>Christensenella</taxon>
    </lineage>
</organism>
<proteinExistence type="inferred from homology"/>
<dbReference type="InterPro" id="IPR015856">
    <property type="entry name" value="ABC_transpr_CbiO/EcfA_su"/>
</dbReference>
<dbReference type="InterPro" id="IPR017871">
    <property type="entry name" value="ABC_transporter-like_CS"/>
</dbReference>
<evidence type="ECO:0000256" key="3">
    <source>
        <dbReference type="ARBA" id="ARBA00022448"/>
    </source>
</evidence>
<accession>A0A136Q7T1</accession>
<gene>
    <name evidence="10" type="ORF">HMPREF3293_00465</name>
</gene>
<dbReference type="GO" id="GO:0016887">
    <property type="term" value="F:ATP hydrolysis activity"/>
    <property type="evidence" value="ECO:0007669"/>
    <property type="project" value="InterPro"/>
</dbReference>
<dbReference type="Pfam" id="PF00005">
    <property type="entry name" value="ABC_tran"/>
    <property type="match status" value="2"/>
</dbReference>
<dbReference type="InterPro" id="IPR003439">
    <property type="entry name" value="ABC_transporter-like_ATP-bd"/>
</dbReference>
<dbReference type="SMART" id="SM00382">
    <property type="entry name" value="AAA"/>
    <property type="match status" value="2"/>
</dbReference>
<evidence type="ECO:0000256" key="5">
    <source>
        <dbReference type="ARBA" id="ARBA00022741"/>
    </source>
</evidence>
<comment type="subcellular location">
    <subcellularLocation>
        <location evidence="1">Cell membrane</location>
        <topology evidence="1">Peripheral membrane protein</topology>
    </subcellularLocation>
</comment>
<evidence type="ECO:0000256" key="8">
    <source>
        <dbReference type="ARBA" id="ARBA00023136"/>
    </source>
</evidence>
<comment type="similarity">
    <text evidence="2">Belongs to the ABC transporter superfamily.</text>
</comment>
<dbReference type="GO" id="GO:0042626">
    <property type="term" value="F:ATPase-coupled transmembrane transporter activity"/>
    <property type="evidence" value="ECO:0007669"/>
    <property type="project" value="TreeGrafter"/>
</dbReference>
<dbReference type="EMBL" id="LSZW01000035">
    <property type="protein sequence ID" value="KXK66634.1"/>
    <property type="molecule type" value="Genomic_DNA"/>
</dbReference>
<dbReference type="InterPro" id="IPR003593">
    <property type="entry name" value="AAA+_ATPase"/>
</dbReference>
<dbReference type="GO" id="GO:0005524">
    <property type="term" value="F:ATP binding"/>
    <property type="evidence" value="ECO:0007669"/>
    <property type="project" value="UniProtKB-KW"/>
</dbReference>
<evidence type="ECO:0000256" key="1">
    <source>
        <dbReference type="ARBA" id="ARBA00004202"/>
    </source>
</evidence>
<reference evidence="10 11" key="1">
    <citation type="submission" date="2016-02" db="EMBL/GenBank/DDBJ databases">
        <authorList>
            <person name="Wen L."/>
            <person name="He K."/>
            <person name="Yang H."/>
        </authorList>
    </citation>
    <scope>NUCLEOTIDE SEQUENCE [LARGE SCALE GENOMIC DNA]</scope>
    <source>
        <strain evidence="10 11">DSM 22607</strain>
    </source>
</reference>
<dbReference type="Proteomes" id="UP000070366">
    <property type="component" value="Unassembled WGS sequence"/>
</dbReference>
<name>A0A136Q7T1_9FIRM</name>
<keyword evidence="4" id="KW-1003">Cell membrane</keyword>
<dbReference type="STRING" id="626937.HMPREF3293_00465"/>
<feature type="domain" description="ABC transporter" evidence="9">
    <location>
        <begin position="273"/>
        <end position="488"/>
    </location>
</feature>
<evidence type="ECO:0000313" key="10">
    <source>
        <dbReference type="EMBL" id="KXK66634.1"/>
    </source>
</evidence>
<keyword evidence="8" id="KW-0472">Membrane</keyword>
<evidence type="ECO:0000313" key="11">
    <source>
        <dbReference type="Proteomes" id="UP000070366"/>
    </source>
</evidence>
<dbReference type="InterPro" id="IPR027417">
    <property type="entry name" value="P-loop_NTPase"/>
</dbReference>
<keyword evidence="11" id="KW-1185">Reference proteome</keyword>
<dbReference type="OrthoDB" id="501320at2"/>
<dbReference type="PANTHER" id="PTHR43553">
    <property type="entry name" value="HEAVY METAL TRANSPORTER"/>
    <property type="match status" value="1"/>
</dbReference>
<dbReference type="PANTHER" id="PTHR43553:SF27">
    <property type="entry name" value="ENERGY-COUPLING FACTOR TRANSPORTER ATP-BINDING PROTEIN ECFA2"/>
    <property type="match status" value="1"/>
</dbReference>
<sequence length="488" mass="54445">MNSTADPGGIRCEALTFRYMETSKYKVVDHVDMAIPEGKVTILTGPSGCGKSTLLYLMAGIYPQNAGIVDEGRVTVNGEEMGGLYPHERARIAGMMFQNPDLQFCMDTVNGELAFCLENMGEDPAEMDGKIQEALSFCGIGHLRDRAFHTLSGGEKQKVMLACTVLIRPRWLLLDEPFANIDPASAQVLVEKLGQLHRERGMGIVAVDHQLAPWLPIMDEAVLLGEGARVRQRGVTPGNLPEYGETFEEMGIAFPGREYCSRRENNAPGEAVLTVRGLCAGYDGEKILDGLDADFYKGKVHAVTGASGSGKSTFFSILCRIVPYEGSILLEGEELKRIRKKAMAHRLGFVFQNPQDQFVAQSVYEEMEVSLRQTYEGEKLEAKVKEYLQETGLWRYRRMSPFMLSQGQQRRLAVAALLAYDCKVLVCDEPTYAQDVRSLKSVMKLMMDRVREKGLTLIFSTHDKQLARDYADIFYTLADGKLERREGV</sequence>
<dbReference type="KEGG" id="cmiu:B1H56_07280"/>
<dbReference type="PATRIC" id="fig|626937.4.peg.456"/>
<dbReference type="CDD" id="cd03225">
    <property type="entry name" value="ABC_cobalt_CbiO_domain1"/>
    <property type="match status" value="2"/>
</dbReference>
<dbReference type="PROSITE" id="PS00211">
    <property type="entry name" value="ABC_TRANSPORTER_1"/>
    <property type="match status" value="2"/>
</dbReference>
<dbReference type="Gene3D" id="3.40.50.300">
    <property type="entry name" value="P-loop containing nucleotide triphosphate hydrolases"/>
    <property type="match status" value="2"/>
</dbReference>
<protein>
    <submittedName>
        <fullName evidence="10">ABC transporter, ATP-binding protein</fullName>
    </submittedName>
</protein>
<keyword evidence="5" id="KW-0547">Nucleotide-binding</keyword>
<dbReference type="PROSITE" id="PS50893">
    <property type="entry name" value="ABC_TRANSPORTER_2"/>
    <property type="match status" value="2"/>
</dbReference>
<evidence type="ECO:0000256" key="4">
    <source>
        <dbReference type="ARBA" id="ARBA00022475"/>
    </source>
</evidence>
<dbReference type="RefSeq" id="WP_066522918.1">
    <property type="nucleotide sequence ID" value="NZ_CP149433.1"/>
</dbReference>
<dbReference type="InterPro" id="IPR050095">
    <property type="entry name" value="ECF_ABC_transporter_ATP-bd"/>
</dbReference>
<evidence type="ECO:0000256" key="6">
    <source>
        <dbReference type="ARBA" id="ARBA00022840"/>
    </source>
</evidence>
<keyword evidence="3" id="KW-0813">Transport</keyword>
<evidence type="ECO:0000259" key="9">
    <source>
        <dbReference type="PROSITE" id="PS50893"/>
    </source>
</evidence>
<keyword evidence="6 10" id="KW-0067">ATP-binding</keyword>
<keyword evidence="7" id="KW-1278">Translocase</keyword>